<evidence type="ECO:0000313" key="2">
    <source>
        <dbReference type="EMBL" id="GMF38276.1"/>
    </source>
</evidence>
<protein>
    <submittedName>
        <fullName evidence="2">Unnamed protein product</fullName>
    </submittedName>
</protein>
<accession>A0A9W6XGZ0</accession>
<dbReference type="Proteomes" id="UP001165121">
    <property type="component" value="Unassembled WGS sequence"/>
</dbReference>
<comment type="caution">
    <text evidence="2">The sequence shown here is derived from an EMBL/GenBank/DDBJ whole genome shotgun (WGS) entry which is preliminary data.</text>
</comment>
<dbReference type="EMBL" id="BSXT01001080">
    <property type="protein sequence ID" value="GMF38276.1"/>
    <property type="molecule type" value="Genomic_DNA"/>
</dbReference>
<gene>
    <name evidence="2" type="ORF">Pfra01_001097900</name>
</gene>
<feature type="region of interest" description="Disordered" evidence="1">
    <location>
        <begin position="1"/>
        <end position="22"/>
    </location>
</feature>
<feature type="compositionally biased region" description="Basic and acidic residues" evidence="1">
    <location>
        <begin position="1"/>
        <end position="13"/>
    </location>
</feature>
<evidence type="ECO:0000313" key="3">
    <source>
        <dbReference type="Proteomes" id="UP001165121"/>
    </source>
</evidence>
<reference evidence="2" key="1">
    <citation type="submission" date="2023-04" db="EMBL/GenBank/DDBJ databases">
        <title>Phytophthora fragariaefolia NBRC 109709.</title>
        <authorList>
            <person name="Ichikawa N."/>
            <person name="Sato H."/>
            <person name="Tonouchi N."/>
        </authorList>
    </citation>
    <scope>NUCLEOTIDE SEQUENCE</scope>
    <source>
        <strain evidence="2">NBRC 109709</strain>
    </source>
</reference>
<evidence type="ECO:0000256" key="1">
    <source>
        <dbReference type="SAM" id="MobiDB-lite"/>
    </source>
</evidence>
<keyword evidence="3" id="KW-1185">Reference proteome</keyword>
<dbReference type="AlphaFoldDB" id="A0A9W6XGZ0"/>
<proteinExistence type="predicted"/>
<organism evidence="2 3">
    <name type="scientific">Phytophthora fragariaefolia</name>
    <dbReference type="NCBI Taxonomy" id="1490495"/>
    <lineage>
        <taxon>Eukaryota</taxon>
        <taxon>Sar</taxon>
        <taxon>Stramenopiles</taxon>
        <taxon>Oomycota</taxon>
        <taxon>Peronosporomycetes</taxon>
        <taxon>Peronosporales</taxon>
        <taxon>Peronosporaceae</taxon>
        <taxon>Phytophthora</taxon>
    </lineage>
</organism>
<name>A0A9W6XGZ0_9STRA</name>
<sequence length="100" mass="11405">MERPLARQVRVDDNSTEQSANRHSMVIKAAQMVTDFDHATKEDKPNDTVTEFKTEAAVETRCRHAWTMAPDEQHVDVRNIRLQIPDEIGRSNDSLLDGSE</sequence>